<dbReference type="OrthoDB" id="1921232at2759"/>
<dbReference type="RefSeq" id="XP_031391297.1">
    <property type="nucleotide sequence ID" value="XM_031535437.1"/>
</dbReference>
<dbReference type="Pfam" id="PF12796">
    <property type="entry name" value="Ank_2"/>
    <property type="match status" value="1"/>
</dbReference>
<protein>
    <submittedName>
        <fullName evidence="6 7">Uncharacterized protein LOC116203622 isoform X1</fullName>
    </submittedName>
</protein>
<dbReference type="Proteomes" id="UP000515151">
    <property type="component" value="Chromosome 4"/>
</dbReference>
<dbReference type="GO" id="GO:0016020">
    <property type="term" value="C:membrane"/>
    <property type="evidence" value="ECO:0007669"/>
    <property type="project" value="TreeGrafter"/>
</dbReference>
<evidence type="ECO:0000313" key="8">
    <source>
        <dbReference type="RefSeq" id="XP_031391296.1"/>
    </source>
</evidence>
<organism evidence="5 6">
    <name type="scientific">Punica granatum</name>
    <name type="common">Pomegranate</name>
    <dbReference type="NCBI Taxonomy" id="22663"/>
    <lineage>
        <taxon>Eukaryota</taxon>
        <taxon>Viridiplantae</taxon>
        <taxon>Streptophyta</taxon>
        <taxon>Embryophyta</taxon>
        <taxon>Tracheophyta</taxon>
        <taxon>Spermatophyta</taxon>
        <taxon>Magnoliopsida</taxon>
        <taxon>eudicotyledons</taxon>
        <taxon>Gunneridae</taxon>
        <taxon>Pentapetalae</taxon>
        <taxon>rosids</taxon>
        <taxon>malvids</taxon>
        <taxon>Myrtales</taxon>
        <taxon>Lythraceae</taxon>
        <taxon>Punica</taxon>
    </lineage>
</organism>
<dbReference type="RefSeq" id="XP_031391294.1">
    <property type="nucleotide sequence ID" value="XM_031535434.1"/>
</dbReference>
<proteinExistence type="predicted"/>
<reference evidence="5" key="1">
    <citation type="journal article" date="2020" name="Plant Biotechnol. J.">
        <title>The pomegranate (Punica granatum L.) draft genome dissects genetic divergence between soft- and hard-seeded cultivars.</title>
        <authorList>
            <person name="Luo X."/>
            <person name="Li H."/>
            <person name="Wu Z."/>
            <person name="Yao W."/>
            <person name="Zhao P."/>
            <person name="Cao D."/>
            <person name="Yu H."/>
            <person name="Li K."/>
            <person name="Poudel K."/>
            <person name="Zhao D."/>
            <person name="Zhang F."/>
            <person name="Xia X."/>
            <person name="Chen L."/>
            <person name="Wang Q."/>
            <person name="Jing D."/>
            <person name="Cao S."/>
        </authorList>
    </citation>
    <scope>NUCLEOTIDE SEQUENCE [LARGE SCALE GENOMIC DNA]</scope>
</reference>
<keyword evidence="3" id="KW-0812">Transmembrane</keyword>
<dbReference type="Gene3D" id="1.25.40.20">
    <property type="entry name" value="Ankyrin repeat-containing domain"/>
    <property type="match status" value="1"/>
</dbReference>
<feature type="domain" description="PGG" evidence="4">
    <location>
        <begin position="482"/>
        <end position="596"/>
    </location>
</feature>
<keyword evidence="5" id="KW-1185">Reference proteome</keyword>
<evidence type="ECO:0000313" key="6">
    <source>
        <dbReference type="RefSeq" id="XP_031391294.1"/>
    </source>
</evidence>
<dbReference type="SMART" id="SM00248">
    <property type="entry name" value="ANK"/>
    <property type="match status" value="4"/>
</dbReference>
<dbReference type="AlphaFoldDB" id="A0A6P8D9S6"/>
<evidence type="ECO:0000313" key="5">
    <source>
        <dbReference type="Proteomes" id="UP000515151"/>
    </source>
</evidence>
<dbReference type="GeneID" id="116203622"/>
<dbReference type="PROSITE" id="PS50297">
    <property type="entry name" value="ANK_REP_REGION"/>
    <property type="match status" value="1"/>
</dbReference>
<keyword evidence="3" id="KW-1133">Transmembrane helix</keyword>
<dbReference type="PANTHER" id="PTHR24177:SF365">
    <property type="entry name" value="ANKYRIN REPEAT-CONTAINING PROTEIN NPR4-LIKE ISOFORM X1"/>
    <property type="match status" value="1"/>
</dbReference>
<feature type="transmembrane region" description="Helical" evidence="3">
    <location>
        <begin position="601"/>
        <end position="620"/>
    </location>
</feature>
<feature type="transmembrane region" description="Helical" evidence="3">
    <location>
        <begin position="571"/>
        <end position="595"/>
    </location>
</feature>
<feature type="region of interest" description="Disordered" evidence="2">
    <location>
        <begin position="1"/>
        <end position="31"/>
    </location>
</feature>
<dbReference type="SUPFAM" id="SSF48403">
    <property type="entry name" value="Ankyrin repeat"/>
    <property type="match status" value="1"/>
</dbReference>
<evidence type="ECO:0000256" key="2">
    <source>
        <dbReference type="SAM" id="MobiDB-lite"/>
    </source>
</evidence>
<evidence type="ECO:0000313" key="7">
    <source>
        <dbReference type="RefSeq" id="XP_031391295.1"/>
    </source>
</evidence>
<dbReference type="Pfam" id="PF13962">
    <property type="entry name" value="PGG"/>
    <property type="match status" value="1"/>
</dbReference>
<dbReference type="PANTHER" id="PTHR24177">
    <property type="entry name" value="CASKIN"/>
    <property type="match status" value="1"/>
</dbReference>
<evidence type="ECO:0000313" key="9">
    <source>
        <dbReference type="RefSeq" id="XP_031391297.1"/>
    </source>
</evidence>
<accession>A0A6P8D9S6</accession>
<dbReference type="InterPro" id="IPR036770">
    <property type="entry name" value="Ankyrin_rpt-contain_sf"/>
</dbReference>
<sequence length="649" mass="72926">MGKPRKIITNPAGTDADTNNVSDHFPPSYPDNGDDLRRYQGLYKAALAGDWETAERTFKSDPDAKTAIISVGPETALLLAISMGRTQFIKKLVQLLSPEDLEMEDSNGQTALHFAAMYGSLDAVKTLIDRHRTLTQIINAEGFTALHTAAIFNSKAVMWYLTLKTTDDPPGRPFTGPKAGSLIQGLVWSGSYDICLHLLERYPDLARVTNECGRGMLEALTDKPSDFKSGCKLNFWQRCIYHLIPEEVELDQTPPRLFSNDVEDPLVNTRISPTSTTYWTRVRQWSIQTAWKAQDYFAFGAIKCIQDEKYKHKCTQRLVEITCQVIANGMTPREILQFFASQYILRSAAEPGIVEIISICLQYFPYLIWVKSTFATALQSAVTLRREKVLSLMLEKNAITKALSNTKDGFGQEILQFAAKLSPYPELSSVSCPALQMQRELQWFKAVEKFVHPQVRVHADKYGQTAGELFTREHQELIRDAEKWMKDTSSSCMVVSTLIATVVFAAAFTVPGGDVDGKGIPIFLNERVFMLFAVSDALALFSSTTSILMFLSILTARYAEEDFLRDLPQRLILGFTSLFLAVATMMVAFGATLYMVLNERFHWILFPIIALTAIPVALFAKSQLPLLIFMVQSTHGARIFHHQKIWQSD</sequence>
<dbReference type="PROSITE" id="PS50088">
    <property type="entry name" value="ANK_REPEAT"/>
    <property type="match status" value="1"/>
</dbReference>
<reference evidence="6 7" key="2">
    <citation type="submission" date="2025-04" db="UniProtKB">
        <authorList>
            <consortium name="RefSeq"/>
        </authorList>
    </citation>
    <scope>IDENTIFICATION</scope>
    <source>
        <tissue evidence="6 7">Leaf</tissue>
    </source>
</reference>
<keyword evidence="1" id="KW-0040">ANK repeat</keyword>
<dbReference type="InterPro" id="IPR002110">
    <property type="entry name" value="Ankyrin_rpt"/>
</dbReference>
<dbReference type="RefSeq" id="XP_031391295.1">
    <property type="nucleotide sequence ID" value="XM_031535435.1"/>
</dbReference>
<feature type="repeat" description="ANK" evidence="1">
    <location>
        <begin position="107"/>
        <end position="130"/>
    </location>
</feature>
<feature type="transmembrane region" description="Helical" evidence="3">
    <location>
        <begin position="530"/>
        <end position="559"/>
    </location>
</feature>
<dbReference type="RefSeq" id="XP_031391296.1">
    <property type="nucleotide sequence ID" value="XM_031535436.1"/>
</dbReference>
<keyword evidence="3" id="KW-0472">Membrane</keyword>
<evidence type="ECO:0000256" key="1">
    <source>
        <dbReference type="PROSITE-ProRule" id="PRU00023"/>
    </source>
</evidence>
<evidence type="ECO:0000259" key="4">
    <source>
        <dbReference type="Pfam" id="PF13962"/>
    </source>
</evidence>
<name>A0A6P8D9S6_PUNGR</name>
<gene>
    <name evidence="6 7 8 9" type="primary">LOC116203622</name>
</gene>
<feature type="transmembrane region" description="Helical" evidence="3">
    <location>
        <begin position="492"/>
        <end position="510"/>
    </location>
</feature>
<dbReference type="InterPro" id="IPR026961">
    <property type="entry name" value="PGG_dom"/>
</dbReference>
<evidence type="ECO:0000256" key="3">
    <source>
        <dbReference type="SAM" id="Phobius"/>
    </source>
</evidence>